<reference evidence="3" key="1">
    <citation type="submission" date="2024-06" db="EMBL/GenBank/DDBJ databases">
        <title>Kribbella sp. strain HUAS MG21 genome sequences.</title>
        <authorList>
            <person name="Mo P."/>
        </authorList>
    </citation>
    <scope>NUCLEOTIDE SEQUENCE</scope>
    <source>
        <strain evidence="3">HUAS MG21</strain>
    </source>
</reference>
<organism evidence="3">
    <name type="scientific">Kribbella sp. HUAS MG21</name>
    <dbReference type="NCBI Taxonomy" id="3160966"/>
    <lineage>
        <taxon>Bacteria</taxon>
        <taxon>Bacillati</taxon>
        <taxon>Actinomycetota</taxon>
        <taxon>Actinomycetes</taxon>
        <taxon>Propionibacteriales</taxon>
        <taxon>Kribbellaceae</taxon>
        <taxon>Kribbella</taxon>
    </lineage>
</organism>
<protein>
    <submittedName>
        <fullName evidence="3">Uncharacterized protein</fullName>
    </submittedName>
</protein>
<feature type="transmembrane region" description="Helical" evidence="2">
    <location>
        <begin position="104"/>
        <end position="121"/>
    </location>
</feature>
<keyword evidence="2" id="KW-1133">Transmembrane helix</keyword>
<name>A0AAU7T7A0_9ACTN</name>
<feature type="region of interest" description="Disordered" evidence="1">
    <location>
        <begin position="1"/>
        <end position="25"/>
    </location>
</feature>
<feature type="compositionally biased region" description="Pro residues" evidence="1">
    <location>
        <begin position="1"/>
        <end position="20"/>
    </location>
</feature>
<feature type="transmembrane region" description="Helical" evidence="2">
    <location>
        <begin position="50"/>
        <end position="67"/>
    </location>
</feature>
<evidence type="ECO:0000256" key="1">
    <source>
        <dbReference type="SAM" id="MobiDB-lite"/>
    </source>
</evidence>
<evidence type="ECO:0000256" key="2">
    <source>
        <dbReference type="SAM" id="Phobius"/>
    </source>
</evidence>
<proteinExistence type="predicted"/>
<sequence>MSYQQWPPPQGQPYPGPPPKPPRRHDPVAVALGNASLLGLGYFLVRRWLLGILGLAGTAVLVVLLYQRRDGGYQYAVLGWGLLQVVHGWLLAHRRPPRAASLPQRIVALGVTVVVLAAVGFQRYDAQRIDAEAVAAREAGDCAGVRAAQAKYGAGHRIGDAPRTVRVESDVEACNRIEVVADKLRTATAVADVLAIESAFGQLTAIIRQPDQVPTVEKVVDRFVGSFPLGEPCRTVAVTEWLRSRKPAGNILDRPNALVPRIEPNALLGCADGQAGKADWAKARNTYQLLVTRYPRAKQAIRARAGVQKADHAILQAKIRAELARVRELVSSGEYCSTPAKYSPAPRLRSGVNRAAFFGSEYTRQLPTGWRAGTADTAALVICAGEEESGSAVRTCQYRPFFGSGRITDVTFYKIAVPVRVYELRTGRLIRTSKVQISGSVCPATISYTTYNGIGSPDPYEEVKPTAATIQAAFRPLVVRP</sequence>
<feature type="transmembrane region" description="Helical" evidence="2">
    <location>
        <begin position="73"/>
        <end position="92"/>
    </location>
</feature>
<dbReference type="RefSeq" id="WP_350275351.1">
    <property type="nucleotide sequence ID" value="NZ_CP158165.1"/>
</dbReference>
<keyword evidence="2" id="KW-0472">Membrane</keyword>
<dbReference type="AlphaFoldDB" id="A0AAU7T7A0"/>
<gene>
    <name evidence="3" type="ORF">ABN611_28605</name>
</gene>
<accession>A0AAU7T7A0</accession>
<evidence type="ECO:0000313" key="3">
    <source>
        <dbReference type="EMBL" id="XBV22512.1"/>
    </source>
</evidence>
<dbReference type="EMBL" id="CP158165">
    <property type="protein sequence ID" value="XBV22512.1"/>
    <property type="molecule type" value="Genomic_DNA"/>
</dbReference>
<keyword evidence="2" id="KW-0812">Transmembrane</keyword>